<evidence type="ECO:0000256" key="2">
    <source>
        <dbReference type="ARBA" id="ARBA00022723"/>
    </source>
</evidence>
<dbReference type="PROSITE" id="PS51677">
    <property type="entry name" value="NODB"/>
    <property type="match status" value="1"/>
</dbReference>
<dbReference type="Proteomes" id="UP001152049">
    <property type="component" value="Unassembled WGS sequence"/>
</dbReference>
<evidence type="ECO:0000256" key="3">
    <source>
        <dbReference type="ARBA" id="ARBA00022729"/>
    </source>
</evidence>
<keyword evidence="4" id="KW-0378">Hydrolase</keyword>
<organism evidence="9 10">
    <name type="scientific">Fusarium torreyae</name>
    <dbReference type="NCBI Taxonomy" id="1237075"/>
    <lineage>
        <taxon>Eukaryota</taxon>
        <taxon>Fungi</taxon>
        <taxon>Dikarya</taxon>
        <taxon>Ascomycota</taxon>
        <taxon>Pezizomycotina</taxon>
        <taxon>Sordariomycetes</taxon>
        <taxon>Hypocreomycetidae</taxon>
        <taxon>Hypocreales</taxon>
        <taxon>Nectriaceae</taxon>
        <taxon>Fusarium</taxon>
    </lineage>
</organism>
<keyword evidence="5" id="KW-0119">Carbohydrate metabolism</keyword>
<dbReference type="Gene3D" id="3.20.20.370">
    <property type="entry name" value="Glycoside hydrolase/deacetylase"/>
    <property type="match status" value="1"/>
</dbReference>
<reference evidence="9" key="1">
    <citation type="submission" date="2022-09" db="EMBL/GenBank/DDBJ databases">
        <title>Fusarium specimens isolated from Avocado Roots.</title>
        <authorList>
            <person name="Stajich J."/>
            <person name="Roper C."/>
            <person name="Heimlech-Rivalta G."/>
        </authorList>
    </citation>
    <scope>NUCLEOTIDE SEQUENCE</scope>
    <source>
        <strain evidence="9">CF00136</strain>
    </source>
</reference>
<evidence type="ECO:0000313" key="10">
    <source>
        <dbReference type="Proteomes" id="UP001152049"/>
    </source>
</evidence>
<feature type="domain" description="NodB homology" evidence="8">
    <location>
        <begin position="37"/>
        <end position="228"/>
    </location>
</feature>
<dbReference type="GO" id="GO:0046872">
    <property type="term" value="F:metal ion binding"/>
    <property type="evidence" value="ECO:0007669"/>
    <property type="project" value="UniProtKB-KW"/>
</dbReference>
<sequence>MRSFIFAVISGLQLVSAQAGRSSIPVGVAIRSCTQPDTIALTFDDGPFAYTEPLLDQLVAAGIKATFFVNGNNWANINDYSSTVVRMIEEGHQVGSHTYSHPDMATIDEATIKTEMIKLEDDLINIIGKYPTYMRPPYFSYNNSTLRVLGQLGYHVIDADIDTFDWQHNTPETVDNALTLFKQGLANGGSITLMHDVHQNTVEKLVPSVIDAVLESGKRAVTVGECLGDPEANWYQLSRSTASKV</sequence>
<keyword evidence="6" id="KW-0170">Cobalt</keyword>
<dbReference type="SUPFAM" id="SSF88713">
    <property type="entry name" value="Glycoside hydrolase/deacetylase"/>
    <property type="match status" value="1"/>
</dbReference>
<dbReference type="InterPro" id="IPR002509">
    <property type="entry name" value="NODB_dom"/>
</dbReference>
<feature type="chain" id="PRO_5040904274" description="NodB homology domain-containing protein" evidence="7">
    <location>
        <begin position="20"/>
        <end position="245"/>
    </location>
</feature>
<dbReference type="EMBL" id="JAOQAZ010000023">
    <property type="protein sequence ID" value="KAJ4253918.1"/>
    <property type="molecule type" value="Genomic_DNA"/>
</dbReference>
<protein>
    <recommendedName>
        <fullName evidence="8">NodB homology domain-containing protein</fullName>
    </recommendedName>
</protein>
<accession>A0A9W8VDR9</accession>
<keyword evidence="3 7" id="KW-0732">Signal</keyword>
<gene>
    <name evidence="9" type="ORF">NW762_010316</name>
</gene>
<dbReference type="AlphaFoldDB" id="A0A9W8VDR9"/>
<dbReference type="OrthoDB" id="407355at2759"/>
<evidence type="ECO:0000313" key="9">
    <source>
        <dbReference type="EMBL" id="KAJ4253918.1"/>
    </source>
</evidence>
<dbReference type="InterPro" id="IPR011330">
    <property type="entry name" value="Glyco_hydro/deAcase_b/a-brl"/>
</dbReference>
<evidence type="ECO:0000256" key="5">
    <source>
        <dbReference type="ARBA" id="ARBA00023277"/>
    </source>
</evidence>
<dbReference type="Pfam" id="PF01522">
    <property type="entry name" value="Polysacc_deac_1"/>
    <property type="match status" value="1"/>
</dbReference>
<evidence type="ECO:0000256" key="7">
    <source>
        <dbReference type="SAM" id="SignalP"/>
    </source>
</evidence>
<name>A0A9W8VDR9_9HYPO</name>
<dbReference type="PANTHER" id="PTHR46471:SF4">
    <property type="entry name" value="CHITIN DEACETYLASE"/>
    <property type="match status" value="1"/>
</dbReference>
<dbReference type="GO" id="GO:0016810">
    <property type="term" value="F:hydrolase activity, acting on carbon-nitrogen (but not peptide) bonds"/>
    <property type="evidence" value="ECO:0007669"/>
    <property type="project" value="InterPro"/>
</dbReference>
<comment type="cofactor">
    <cofactor evidence="1">
        <name>Co(2+)</name>
        <dbReference type="ChEBI" id="CHEBI:48828"/>
    </cofactor>
</comment>
<feature type="signal peptide" evidence="7">
    <location>
        <begin position="1"/>
        <end position="19"/>
    </location>
</feature>
<keyword evidence="2" id="KW-0479">Metal-binding</keyword>
<evidence type="ECO:0000256" key="4">
    <source>
        <dbReference type="ARBA" id="ARBA00022801"/>
    </source>
</evidence>
<dbReference type="GO" id="GO:0005975">
    <property type="term" value="P:carbohydrate metabolic process"/>
    <property type="evidence" value="ECO:0007669"/>
    <property type="project" value="InterPro"/>
</dbReference>
<keyword evidence="10" id="KW-1185">Reference proteome</keyword>
<evidence type="ECO:0000256" key="1">
    <source>
        <dbReference type="ARBA" id="ARBA00001941"/>
    </source>
</evidence>
<dbReference type="PANTHER" id="PTHR46471">
    <property type="entry name" value="CHITIN DEACETYLASE"/>
    <property type="match status" value="1"/>
</dbReference>
<proteinExistence type="predicted"/>
<dbReference type="CDD" id="cd10951">
    <property type="entry name" value="CE4_ClCDA_like"/>
    <property type="match status" value="1"/>
</dbReference>
<comment type="caution">
    <text evidence="9">The sequence shown here is derived from an EMBL/GenBank/DDBJ whole genome shotgun (WGS) entry which is preliminary data.</text>
</comment>
<evidence type="ECO:0000259" key="8">
    <source>
        <dbReference type="PROSITE" id="PS51677"/>
    </source>
</evidence>
<evidence type="ECO:0000256" key="6">
    <source>
        <dbReference type="ARBA" id="ARBA00023285"/>
    </source>
</evidence>